<dbReference type="RefSeq" id="WP_138468053.1">
    <property type="nucleotide sequence ID" value="NZ_VBSX01000045.1"/>
</dbReference>
<dbReference type="GO" id="GO:0005524">
    <property type="term" value="F:ATP binding"/>
    <property type="evidence" value="ECO:0007669"/>
    <property type="project" value="UniProtKB-KW"/>
</dbReference>
<dbReference type="PANTHER" id="PTHR11136">
    <property type="entry name" value="FOLYLPOLYGLUTAMATE SYNTHASE-RELATED"/>
    <property type="match status" value="1"/>
</dbReference>
<comment type="catalytic activity">
    <reaction evidence="9">
        <text>(6S)-5,6,7,8-tetrahydrofolyl-(gamma-L-Glu)(n) + L-glutamate + ATP = (6S)-5,6,7,8-tetrahydrofolyl-(gamma-L-Glu)(n+1) + ADP + phosphate + H(+)</text>
        <dbReference type="Rhea" id="RHEA:10580"/>
        <dbReference type="Rhea" id="RHEA-COMP:14738"/>
        <dbReference type="Rhea" id="RHEA-COMP:14740"/>
        <dbReference type="ChEBI" id="CHEBI:15378"/>
        <dbReference type="ChEBI" id="CHEBI:29985"/>
        <dbReference type="ChEBI" id="CHEBI:30616"/>
        <dbReference type="ChEBI" id="CHEBI:43474"/>
        <dbReference type="ChEBI" id="CHEBI:141005"/>
        <dbReference type="ChEBI" id="CHEBI:456216"/>
        <dbReference type="EC" id="6.3.2.17"/>
    </reaction>
</comment>
<evidence type="ECO:0000313" key="14">
    <source>
        <dbReference type="Proteomes" id="UP000305100"/>
    </source>
</evidence>
<evidence type="ECO:0000256" key="9">
    <source>
        <dbReference type="ARBA" id="ARBA00047493"/>
    </source>
</evidence>
<dbReference type="EC" id="6.3.2.17" evidence="2"/>
<keyword evidence="3 10" id="KW-0436">Ligase</keyword>
<dbReference type="InterPro" id="IPR036615">
    <property type="entry name" value="Mur_ligase_C_dom_sf"/>
</dbReference>
<gene>
    <name evidence="13" type="ORF">FEZ41_13000</name>
</gene>
<dbReference type="NCBIfam" id="TIGR01499">
    <property type="entry name" value="folC"/>
    <property type="match status" value="1"/>
</dbReference>
<dbReference type="EMBL" id="VBSX01000045">
    <property type="protein sequence ID" value="TLQ16665.1"/>
    <property type="molecule type" value="Genomic_DNA"/>
</dbReference>
<evidence type="ECO:0000256" key="4">
    <source>
        <dbReference type="ARBA" id="ARBA00022723"/>
    </source>
</evidence>
<dbReference type="Pfam" id="PF02875">
    <property type="entry name" value="Mur_ligase_C"/>
    <property type="match status" value="1"/>
</dbReference>
<evidence type="ECO:0000259" key="12">
    <source>
        <dbReference type="Pfam" id="PF08245"/>
    </source>
</evidence>
<dbReference type="GO" id="GO:0005737">
    <property type="term" value="C:cytoplasm"/>
    <property type="evidence" value="ECO:0007669"/>
    <property type="project" value="TreeGrafter"/>
</dbReference>
<feature type="domain" description="Mur ligase C-terminal" evidence="11">
    <location>
        <begin position="304"/>
        <end position="415"/>
    </location>
</feature>
<evidence type="ECO:0000256" key="7">
    <source>
        <dbReference type="ARBA" id="ARBA00022842"/>
    </source>
</evidence>
<evidence type="ECO:0000313" key="13">
    <source>
        <dbReference type="EMBL" id="TLQ16665.1"/>
    </source>
</evidence>
<organism evidence="13 14">
    <name type="scientific">Lentilactobacillus parafarraginis</name>
    <dbReference type="NCBI Taxonomy" id="390842"/>
    <lineage>
        <taxon>Bacteria</taxon>
        <taxon>Bacillati</taxon>
        <taxon>Bacillota</taxon>
        <taxon>Bacilli</taxon>
        <taxon>Lactobacillales</taxon>
        <taxon>Lactobacillaceae</taxon>
        <taxon>Lentilactobacillus</taxon>
    </lineage>
</organism>
<evidence type="ECO:0000256" key="8">
    <source>
        <dbReference type="ARBA" id="ARBA00030592"/>
    </source>
</evidence>
<evidence type="ECO:0000256" key="1">
    <source>
        <dbReference type="ARBA" id="ARBA00008276"/>
    </source>
</evidence>
<evidence type="ECO:0000256" key="6">
    <source>
        <dbReference type="ARBA" id="ARBA00022840"/>
    </source>
</evidence>
<dbReference type="PANTHER" id="PTHR11136:SF0">
    <property type="entry name" value="DIHYDROFOLATE SYNTHETASE-RELATED"/>
    <property type="match status" value="1"/>
</dbReference>
<comment type="caution">
    <text evidence="13">The sequence shown here is derived from an EMBL/GenBank/DDBJ whole genome shotgun (WGS) entry which is preliminary data.</text>
</comment>
<dbReference type="InterPro" id="IPR036565">
    <property type="entry name" value="Mur-like_cat_sf"/>
</dbReference>
<evidence type="ECO:0000256" key="2">
    <source>
        <dbReference type="ARBA" id="ARBA00013025"/>
    </source>
</evidence>
<dbReference type="PIRSF" id="PIRSF001563">
    <property type="entry name" value="Folylpolyglu_synth"/>
    <property type="match status" value="1"/>
</dbReference>
<evidence type="ECO:0000256" key="3">
    <source>
        <dbReference type="ARBA" id="ARBA00022598"/>
    </source>
</evidence>
<dbReference type="InterPro" id="IPR001645">
    <property type="entry name" value="Folylpolyglutamate_synth"/>
</dbReference>
<dbReference type="GO" id="GO:0008841">
    <property type="term" value="F:dihydrofolate synthase activity"/>
    <property type="evidence" value="ECO:0007669"/>
    <property type="project" value="TreeGrafter"/>
</dbReference>
<name>A0A5R9CMX3_9LACO</name>
<dbReference type="OrthoDB" id="9809356at2"/>
<dbReference type="GO" id="GO:0004326">
    <property type="term" value="F:tetrahydrofolylpolyglutamate synthase activity"/>
    <property type="evidence" value="ECO:0007669"/>
    <property type="project" value="UniProtKB-EC"/>
</dbReference>
<evidence type="ECO:0000256" key="10">
    <source>
        <dbReference type="PIRNR" id="PIRNR001563"/>
    </source>
</evidence>
<proteinExistence type="inferred from homology"/>
<keyword evidence="7" id="KW-0460">Magnesium</keyword>
<dbReference type="GO" id="GO:0046872">
    <property type="term" value="F:metal ion binding"/>
    <property type="evidence" value="ECO:0007669"/>
    <property type="project" value="UniProtKB-KW"/>
</dbReference>
<dbReference type="InterPro" id="IPR004101">
    <property type="entry name" value="Mur_ligase_C"/>
</dbReference>
<evidence type="ECO:0000256" key="5">
    <source>
        <dbReference type="ARBA" id="ARBA00022741"/>
    </source>
</evidence>
<keyword evidence="5 10" id="KW-0547">Nucleotide-binding</keyword>
<evidence type="ECO:0000259" key="11">
    <source>
        <dbReference type="Pfam" id="PF02875"/>
    </source>
</evidence>
<dbReference type="SUPFAM" id="SSF53623">
    <property type="entry name" value="MurD-like peptide ligases, catalytic domain"/>
    <property type="match status" value="1"/>
</dbReference>
<dbReference type="Proteomes" id="UP000305100">
    <property type="component" value="Unassembled WGS sequence"/>
</dbReference>
<reference evidence="13 14" key="1">
    <citation type="submission" date="2019-05" db="EMBL/GenBank/DDBJ databases">
        <title>The metagenome of a microbial culture collection derived from dairy environment covers the genomic content of the human microbiome.</title>
        <authorList>
            <person name="Roder T."/>
            <person name="Wuthrich D."/>
            <person name="Sattari Z."/>
            <person name="Von Ah U."/>
            <person name="Bar C."/>
            <person name="Ronchi F."/>
            <person name="Macpherson A.J."/>
            <person name="Ganal-Vonarburg S.C."/>
            <person name="Bruggmann R."/>
            <person name="Vergeres G."/>
        </authorList>
    </citation>
    <scope>NUCLEOTIDE SEQUENCE [LARGE SCALE GENOMIC DNA]</scope>
    <source>
        <strain evidence="13 14">FAM 1079</strain>
    </source>
</reference>
<dbReference type="Gene3D" id="3.40.1190.10">
    <property type="entry name" value="Mur-like, catalytic domain"/>
    <property type="match status" value="1"/>
</dbReference>
<protein>
    <recommendedName>
        <fullName evidence="2">tetrahydrofolate synthase</fullName>
        <ecNumber evidence="2">6.3.2.17</ecNumber>
    </recommendedName>
    <alternativeName>
        <fullName evidence="8">Tetrahydrofolylpolyglutamate synthase</fullName>
    </alternativeName>
</protein>
<dbReference type="AlphaFoldDB" id="A0A5R9CMX3"/>
<keyword evidence="6 10" id="KW-0067">ATP-binding</keyword>
<dbReference type="InterPro" id="IPR013221">
    <property type="entry name" value="Mur_ligase_cen"/>
</dbReference>
<accession>A0A5R9CMX3</accession>
<dbReference type="Gene3D" id="3.90.190.20">
    <property type="entry name" value="Mur ligase, C-terminal domain"/>
    <property type="match status" value="1"/>
</dbReference>
<dbReference type="SUPFAM" id="SSF53244">
    <property type="entry name" value="MurD-like peptide ligases, peptide-binding domain"/>
    <property type="match status" value="1"/>
</dbReference>
<comment type="similarity">
    <text evidence="1 10">Belongs to the folylpolyglutamate synthase family.</text>
</comment>
<feature type="domain" description="Mur ligase central" evidence="12">
    <location>
        <begin position="46"/>
        <end position="271"/>
    </location>
</feature>
<keyword evidence="4" id="KW-0479">Metal-binding</keyword>
<sequence>MAKQSNLAKQASLPDFMYDVGDRIGLLKRVLKTLGNPDKRFKIIHICGTNGKGSTATMIAAILHQLNYQVGAFTSPFIGTMYNGIQRNFADISKSEFNDEMRQIRQVMARPAFRNETLSEFEAQFIVAMLFFADHPVDYVVLECGLGGELDATNAVSDTMYSVFTEIGLDHLGILGDTVTEIATTKSKIIRPGNTTITASHQRSEVFQILKSQAATKQATFISADTVQLTATQGVDLKRVINFQSTIKGRIQGQFMFGLPGTYQLQNLQTVLTWLNDFVAKVKLPRQHLDETLTAALSDLVVPGRFERISTRPTIFLDGGHNPDGVKAFVTSVNELYRSRPKIIINGFLKDKEYQSAVKSLLTLKNTFFIVTEPQNQKRELDAVKLSQVYQQLTDKPVQTFESPIDALKEAIYRTHEFNDEPIIFVIGSFYLLNPIRSYILTKGVDFHEN</sequence>
<dbReference type="Pfam" id="PF08245">
    <property type="entry name" value="Mur_ligase_M"/>
    <property type="match status" value="1"/>
</dbReference>